<organism evidence="1 2">
    <name type="scientific">Phytophthora citrophthora</name>
    <dbReference type="NCBI Taxonomy" id="4793"/>
    <lineage>
        <taxon>Eukaryota</taxon>
        <taxon>Sar</taxon>
        <taxon>Stramenopiles</taxon>
        <taxon>Oomycota</taxon>
        <taxon>Peronosporomycetes</taxon>
        <taxon>Peronosporales</taxon>
        <taxon>Peronosporaceae</taxon>
        <taxon>Phytophthora</taxon>
    </lineage>
</organism>
<gene>
    <name evidence="1" type="ORF">P3T76_000789</name>
</gene>
<dbReference type="EMBL" id="JASMQC010000001">
    <property type="protein sequence ID" value="KAK1948500.1"/>
    <property type="molecule type" value="Genomic_DNA"/>
</dbReference>
<keyword evidence="2" id="KW-1185">Reference proteome</keyword>
<evidence type="ECO:0000313" key="1">
    <source>
        <dbReference type="EMBL" id="KAK1948500.1"/>
    </source>
</evidence>
<reference evidence="1" key="1">
    <citation type="submission" date="2023-08" db="EMBL/GenBank/DDBJ databases">
        <title>Reference Genome Resource for the Citrus Pathogen Phytophthora citrophthora.</title>
        <authorList>
            <person name="Moller H."/>
            <person name="Coetzee B."/>
            <person name="Rose L.J."/>
            <person name="Van Niekerk J.M."/>
        </authorList>
    </citation>
    <scope>NUCLEOTIDE SEQUENCE</scope>
    <source>
        <strain evidence="1">STE-U-9442</strain>
    </source>
</reference>
<comment type="caution">
    <text evidence="1">The sequence shown here is derived from an EMBL/GenBank/DDBJ whole genome shotgun (WGS) entry which is preliminary data.</text>
</comment>
<evidence type="ECO:0000313" key="2">
    <source>
        <dbReference type="Proteomes" id="UP001259832"/>
    </source>
</evidence>
<sequence>MQEELRPLMERLKEIHPSVIVNASLNGVSGESFSMMDIFSLSWLPKDKKRPMFWKRKEDLEYTEDDTCDHPSELMNIYYEVLGINAQDEGRVAPDEDAGMDYEDYVERDYWRY</sequence>
<proteinExistence type="predicted"/>
<dbReference type="AlphaFoldDB" id="A0AAD9LSP0"/>
<dbReference type="Proteomes" id="UP001259832">
    <property type="component" value="Unassembled WGS sequence"/>
</dbReference>
<protein>
    <submittedName>
        <fullName evidence="1">Uncharacterized protein</fullName>
    </submittedName>
</protein>
<name>A0AAD9LSP0_9STRA</name>
<accession>A0AAD9LSP0</accession>